<keyword evidence="7" id="KW-1090">Inhibition of host innate immune response by virus</keyword>
<dbReference type="GO" id="GO:0019888">
    <property type="term" value="F:protein phosphatase regulator activity"/>
    <property type="evidence" value="ECO:0007669"/>
    <property type="project" value="TreeGrafter"/>
</dbReference>
<evidence type="ECO:0000256" key="7">
    <source>
        <dbReference type="ARBA" id="ARBA00022632"/>
    </source>
</evidence>
<evidence type="ECO:0000256" key="4">
    <source>
        <dbReference type="ARBA" id="ARBA00011204"/>
    </source>
</evidence>
<keyword evidence="11" id="KW-0899">Viral immunoevasion</keyword>
<keyword evidence="15" id="KW-1185">Reference proteome</keyword>
<keyword evidence="9" id="KW-0426">Late protein</keyword>
<evidence type="ECO:0000256" key="8">
    <source>
        <dbReference type="ARBA" id="ARBA00022830"/>
    </source>
</evidence>
<feature type="domain" description="Protein phosphatase 1 regulatory subunit 15A/B C-terminal" evidence="14">
    <location>
        <begin position="106"/>
        <end position="146"/>
    </location>
</feature>
<dbReference type="GO" id="GO:0000164">
    <property type="term" value="C:protein phosphatase type 1 complex"/>
    <property type="evidence" value="ECO:0007669"/>
    <property type="project" value="TreeGrafter"/>
</dbReference>
<evidence type="ECO:0000256" key="10">
    <source>
        <dbReference type="ARBA" id="ARBA00023258"/>
    </source>
</evidence>
<comment type="function">
    <text evidence="1">Interacts with the host phosphatase PP1 catalytic subunit (PPP1CB) and recruits it to dephosphorylate EIF2S1/eIF2alpha and therefore restores the host translation that has been shut-down by the host. Also inhibits the EIF2S1/eIF2alpha-ATF4-DDIT3/CHOP pathway.</text>
</comment>
<evidence type="ECO:0000256" key="12">
    <source>
        <dbReference type="ARBA" id="ARBA00031298"/>
    </source>
</evidence>
<dbReference type="KEGG" id="dqu:106751441"/>
<dbReference type="GO" id="GO:0051246">
    <property type="term" value="P:regulation of protein metabolic process"/>
    <property type="evidence" value="ECO:0007669"/>
    <property type="project" value="UniProtKB-ARBA"/>
</dbReference>
<dbReference type="GO" id="GO:0039502">
    <property type="term" value="P:symbiont-mediated suppression of host type I interferon-mediated signaling pathway"/>
    <property type="evidence" value="ECO:0007669"/>
    <property type="project" value="UniProtKB-KW"/>
</dbReference>
<feature type="compositionally biased region" description="Basic and acidic residues" evidence="13">
    <location>
        <begin position="1"/>
        <end position="24"/>
    </location>
</feature>
<dbReference type="InterPro" id="IPR019523">
    <property type="entry name" value="Prot_Pase1_reg-su15A/B_C"/>
</dbReference>
<dbReference type="GO" id="GO:0005783">
    <property type="term" value="C:endoplasmic reticulum"/>
    <property type="evidence" value="ECO:0007669"/>
    <property type="project" value="TreeGrafter"/>
</dbReference>
<feature type="region of interest" description="Disordered" evidence="13">
    <location>
        <begin position="1"/>
        <end position="44"/>
    </location>
</feature>
<dbReference type="RefSeq" id="XP_014487818.1">
    <property type="nucleotide sequence ID" value="XM_014632332.1"/>
</dbReference>
<dbReference type="InterPro" id="IPR051254">
    <property type="entry name" value="PPP1R15"/>
</dbReference>
<dbReference type="OrthoDB" id="5976067at2759"/>
<sequence length="154" mass="18486">MRDNNVPDPSRHINDYHEKDDDKIYNSQENPFKPRTISEESTDSEDSYYIVFETKSDTRIMDDIDYNETSCEDEDGENNEELTQKVKFNLIPIVHIMVQWDYAYRAARKGPWEEMARDRERFKRRINCIGAVLNPILATQHRTHVWQERFALRK</sequence>
<evidence type="ECO:0000256" key="5">
    <source>
        <dbReference type="ARBA" id="ARBA00019072"/>
    </source>
</evidence>
<dbReference type="PANTHER" id="PTHR16489">
    <property type="entry name" value="GH11727P"/>
    <property type="match status" value="1"/>
</dbReference>
<dbReference type="GeneID" id="106751441"/>
<evidence type="ECO:0000256" key="13">
    <source>
        <dbReference type="SAM" id="MobiDB-lite"/>
    </source>
</evidence>
<evidence type="ECO:0000256" key="2">
    <source>
        <dbReference type="ARBA" id="ARBA00007512"/>
    </source>
</evidence>
<evidence type="ECO:0000256" key="11">
    <source>
        <dbReference type="ARBA" id="ARBA00023280"/>
    </source>
</evidence>
<keyword evidence="8" id="KW-1114">Inhibition of host interferon signaling pathway by virus</keyword>
<comment type="similarity">
    <text evidence="3">Belongs to the PPP1R15 family.</text>
</comment>
<evidence type="ECO:0000256" key="9">
    <source>
        <dbReference type="ARBA" id="ARBA00022921"/>
    </source>
</evidence>
<dbReference type="CTD" id="37820"/>
<comment type="subunit">
    <text evidence="4">Interacts (via C-terminus) with host PPP1CB.</text>
</comment>
<evidence type="ECO:0000313" key="16">
    <source>
        <dbReference type="RefSeq" id="XP_014487818.1"/>
    </source>
</evidence>
<evidence type="ECO:0000313" key="15">
    <source>
        <dbReference type="Proteomes" id="UP000515204"/>
    </source>
</evidence>
<accession>A0A6P3YBQ1</accession>
<dbReference type="PANTHER" id="PTHR16489:SF12">
    <property type="entry name" value="GH11727P"/>
    <property type="match status" value="1"/>
</dbReference>
<reference evidence="16" key="1">
    <citation type="submission" date="2025-08" db="UniProtKB">
        <authorList>
            <consortium name="RefSeq"/>
        </authorList>
    </citation>
    <scope>IDENTIFICATION</scope>
</reference>
<dbReference type="Proteomes" id="UP000515204">
    <property type="component" value="Unplaced"/>
</dbReference>
<organism evidence="15 16">
    <name type="scientific">Dinoponera quadriceps</name>
    <name type="common">South American ant</name>
    <dbReference type="NCBI Taxonomy" id="609295"/>
    <lineage>
        <taxon>Eukaryota</taxon>
        <taxon>Metazoa</taxon>
        <taxon>Ecdysozoa</taxon>
        <taxon>Arthropoda</taxon>
        <taxon>Hexapoda</taxon>
        <taxon>Insecta</taxon>
        <taxon>Pterygota</taxon>
        <taxon>Neoptera</taxon>
        <taxon>Endopterygota</taxon>
        <taxon>Hymenoptera</taxon>
        <taxon>Apocrita</taxon>
        <taxon>Aculeata</taxon>
        <taxon>Formicoidea</taxon>
        <taxon>Formicidae</taxon>
        <taxon>Ponerinae</taxon>
        <taxon>Ponerini</taxon>
        <taxon>Dinoponera</taxon>
    </lineage>
</organism>
<name>A0A6P3YBQ1_DINQU</name>
<gene>
    <name evidence="16" type="primary">LOC106751441</name>
</gene>
<evidence type="ECO:0000256" key="6">
    <source>
        <dbReference type="ARBA" id="ARBA00022581"/>
    </source>
</evidence>
<proteinExistence type="inferred from homology"/>
<evidence type="ECO:0000259" key="14">
    <source>
        <dbReference type="Pfam" id="PF10488"/>
    </source>
</evidence>
<evidence type="ECO:0000256" key="1">
    <source>
        <dbReference type="ARBA" id="ARBA00003756"/>
    </source>
</evidence>
<evidence type="ECO:0000256" key="3">
    <source>
        <dbReference type="ARBA" id="ARBA00010161"/>
    </source>
</evidence>
<protein>
    <recommendedName>
        <fullName evidence="5">Protein DP71L</fullName>
    </recommendedName>
    <alternativeName>
        <fullName evidence="12">MyD116 homolog</fullName>
    </alternativeName>
</protein>
<comment type="similarity">
    <text evidence="2">Belongs to the asfivirus DP71L family.</text>
</comment>
<dbReference type="AlphaFoldDB" id="A0A6P3YBQ1"/>
<dbReference type="GO" id="GO:0034976">
    <property type="term" value="P:response to endoplasmic reticulum stress"/>
    <property type="evidence" value="ECO:0007669"/>
    <property type="project" value="TreeGrafter"/>
</dbReference>
<keyword evidence="10" id="KW-0922">Interferon antiviral system evasion</keyword>
<keyword evidence="6" id="KW-0945">Host-virus interaction</keyword>
<dbReference type="Pfam" id="PF10488">
    <property type="entry name" value="PP1c_bdg"/>
    <property type="match status" value="1"/>
</dbReference>